<organism evidence="2 3">
    <name type="scientific">Galendromus occidentalis</name>
    <name type="common">western predatory mite</name>
    <dbReference type="NCBI Taxonomy" id="34638"/>
    <lineage>
        <taxon>Eukaryota</taxon>
        <taxon>Metazoa</taxon>
        <taxon>Ecdysozoa</taxon>
        <taxon>Arthropoda</taxon>
        <taxon>Chelicerata</taxon>
        <taxon>Arachnida</taxon>
        <taxon>Acari</taxon>
        <taxon>Parasitiformes</taxon>
        <taxon>Mesostigmata</taxon>
        <taxon>Gamasina</taxon>
        <taxon>Phytoseioidea</taxon>
        <taxon>Phytoseiidae</taxon>
        <taxon>Typhlodrominae</taxon>
        <taxon>Galendromus</taxon>
    </lineage>
</organism>
<dbReference type="SMART" id="SM00875">
    <property type="entry name" value="BACK"/>
    <property type="match status" value="1"/>
</dbReference>
<dbReference type="InterPro" id="IPR011705">
    <property type="entry name" value="BACK"/>
</dbReference>
<evidence type="ECO:0000259" key="1">
    <source>
        <dbReference type="PROSITE" id="PS50097"/>
    </source>
</evidence>
<dbReference type="GO" id="GO:0050804">
    <property type="term" value="P:modulation of chemical synaptic transmission"/>
    <property type="evidence" value="ECO:0007669"/>
    <property type="project" value="TreeGrafter"/>
</dbReference>
<dbReference type="GO" id="GO:0005737">
    <property type="term" value="C:cytoplasm"/>
    <property type="evidence" value="ECO:0007669"/>
    <property type="project" value="TreeGrafter"/>
</dbReference>
<dbReference type="KEGG" id="goe:100902944"/>
<dbReference type="Proteomes" id="UP000694867">
    <property type="component" value="Unplaced"/>
</dbReference>
<dbReference type="Gene3D" id="3.30.710.10">
    <property type="entry name" value="Potassium Channel Kv1.1, Chain A"/>
    <property type="match status" value="1"/>
</dbReference>
<dbReference type="GeneID" id="100902944"/>
<name>A0AAJ6VYU5_9ACAR</name>
<dbReference type="Gene3D" id="1.25.40.420">
    <property type="match status" value="1"/>
</dbReference>
<protein>
    <submittedName>
        <fullName evidence="3">BTB/POZ domain-containing protein 9</fullName>
    </submittedName>
</protein>
<reference evidence="3" key="1">
    <citation type="submission" date="2025-08" db="UniProtKB">
        <authorList>
            <consortium name="RefSeq"/>
        </authorList>
    </citation>
    <scope>IDENTIFICATION</scope>
</reference>
<proteinExistence type="predicted"/>
<dbReference type="GO" id="GO:0008344">
    <property type="term" value="P:adult locomotory behavior"/>
    <property type="evidence" value="ECO:0007669"/>
    <property type="project" value="TreeGrafter"/>
</dbReference>
<sequence>MYLPPGSSRWLEKRCDETDAADDLAERIGSLLLDDRFSDISLIVEGEALPAHRIILACSCEYFRALLFGDLEESRKTQIVLEDVPLRGMKIFLTYVYTAKLDLKELEAATALEVIGIAHMYGLEKLLRKLSDFLKRNLSVESACSILERAELLELDSLSEACRDYMGHHASAILKTREFCHLPAKTLSRLLSRDTFCVEEVEIVIAIKLWREMNPDHGNFPEILEVVRLSLISTADLVTIVQDSGLFSAERLLEVIRGKEIDRIDPRGKLIKRRHPAPANHRVFTLT</sequence>
<accession>A0AAJ6VYU5</accession>
<dbReference type="InterPro" id="IPR052407">
    <property type="entry name" value="BTB_POZ_domain_cont_9"/>
</dbReference>
<dbReference type="SUPFAM" id="SSF54695">
    <property type="entry name" value="POZ domain"/>
    <property type="match status" value="1"/>
</dbReference>
<evidence type="ECO:0000313" key="3">
    <source>
        <dbReference type="RefSeq" id="XP_003745970.1"/>
    </source>
</evidence>
<dbReference type="PANTHER" id="PTHR46306:SF1">
    <property type="entry name" value="BTB_POZ DOMAIN-CONTAINING PROTEIN 9"/>
    <property type="match status" value="1"/>
</dbReference>
<dbReference type="SMART" id="SM00225">
    <property type="entry name" value="BTB"/>
    <property type="match status" value="1"/>
</dbReference>
<dbReference type="PANTHER" id="PTHR46306">
    <property type="entry name" value="BTB/POZ DOMAIN-CONTAINING PROTEIN 9"/>
    <property type="match status" value="1"/>
</dbReference>
<dbReference type="RefSeq" id="XP_003745970.1">
    <property type="nucleotide sequence ID" value="XM_003745922.1"/>
</dbReference>
<dbReference type="AlphaFoldDB" id="A0AAJ6VYU5"/>
<dbReference type="InterPro" id="IPR011333">
    <property type="entry name" value="SKP1/BTB/POZ_sf"/>
</dbReference>
<dbReference type="Pfam" id="PF07707">
    <property type="entry name" value="BACK"/>
    <property type="match status" value="1"/>
</dbReference>
<dbReference type="GO" id="GO:0048512">
    <property type="term" value="P:circadian behavior"/>
    <property type="evidence" value="ECO:0007669"/>
    <property type="project" value="TreeGrafter"/>
</dbReference>
<dbReference type="Pfam" id="PF00651">
    <property type="entry name" value="BTB"/>
    <property type="match status" value="1"/>
</dbReference>
<gene>
    <name evidence="3" type="primary">LOC100902944</name>
</gene>
<evidence type="ECO:0000313" key="2">
    <source>
        <dbReference type="Proteomes" id="UP000694867"/>
    </source>
</evidence>
<dbReference type="InterPro" id="IPR000210">
    <property type="entry name" value="BTB/POZ_dom"/>
</dbReference>
<dbReference type="PROSITE" id="PS50097">
    <property type="entry name" value="BTB"/>
    <property type="match status" value="1"/>
</dbReference>
<feature type="domain" description="BTB" evidence="1">
    <location>
        <begin position="38"/>
        <end position="105"/>
    </location>
</feature>
<keyword evidence="2" id="KW-1185">Reference proteome</keyword>